<evidence type="ECO:0000313" key="2">
    <source>
        <dbReference type="Proteomes" id="UP000078200"/>
    </source>
</evidence>
<dbReference type="Proteomes" id="UP000078200">
    <property type="component" value="Unassembled WGS sequence"/>
</dbReference>
<reference evidence="1" key="1">
    <citation type="submission" date="2020-05" db="UniProtKB">
        <authorList>
            <consortium name="EnsemblMetazoa"/>
        </authorList>
    </citation>
    <scope>IDENTIFICATION</scope>
    <source>
        <strain evidence="1">TTRI</strain>
    </source>
</reference>
<dbReference type="EnsemblMetazoa" id="GAUT007834-RA">
    <property type="protein sequence ID" value="GAUT007834-PA"/>
    <property type="gene ID" value="GAUT007834"/>
</dbReference>
<dbReference type="VEuPathDB" id="VectorBase:GAUT007834"/>
<dbReference type="AlphaFoldDB" id="A0A1A9UKW3"/>
<proteinExistence type="predicted"/>
<name>A0A1A9UKW3_GLOAU</name>
<protein>
    <submittedName>
        <fullName evidence="1">Uncharacterized protein</fullName>
    </submittedName>
</protein>
<organism evidence="1 2">
    <name type="scientific">Glossina austeni</name>
    <name type="common">Savannah tsetse fly</name>
    <dbReference type="NCBI Taxonomy" id="7395"/>
    <lineage>
        <taxon>Eukaryota</taxon>
        <taxon>Metazoa</taxon>
        <taxon>Ecdysozoa</taxon>
        <taxon>Arthropoda</taxon>
        <taxon>Hexapoda</taxon>
        <taxon>Insecta</taxon>
        <taxon>Pterygota</taxon>
        <taxon>Neoptera</taxon>
        <taxon>Endopterygota</taxon>
        <taxon>Diptera</taxon>
        <taxon>Brachycera</taxon>
        <taxon>Muscomorpha</taxon>
        <taxon>Hippoboscoidea</taxon>
        <taxon>Glossinidae</taxon>
        <taxon>Glossina</taxon>
    </lineage>
</organism>
<sequence>MNSKFTTLTVMIFSNIQQFRVLQKCFIYQLKLLPKTLIAIPADGGPGGGIFGRIKEDLSTCFSIGISPLVGNTNFAPAKLNTPLIPTNVFINALNSLVTTENFKKAAPISGSSWSITLLPKRSRALDLRRILLIARNFERGVRFQKSRSKDIFCHADNHLSFRSETQKCNDIKDGKSITNVM</sequence>
<accession>A0A1A9UKW3</accession>
<evidence type="ECO:0000313" key="1">
    <source>
        <dbReference type="EnsemblMetazoa" id="GAUT007834-PA"/>
    </source>
</evidence>
<keyword evidence="2" id="KW-1185">Reference proteome</keyword>